<evidence type="ECO:0000313" key="2">
    <source>
        <dbReference type="Proteomes" id="UP000011531"/>
    </source>
</evidence>
<dbReference type="STRING" id="1227498.C492_13009"/>
<dbReference type="EMBL" id="AOIA01000116">
    <property type="protein sequence ID" value="ELY57842.1"/>
    <property type="molecule type" value="Genomic_DNA"/>
</dbReference>
<protein>
    <submittedName>
        <fullName evidence="1">Uncharacterized protein</fullName>
    </submittedName>
</protein>
<sequence length="91" mass="10220">MELRPGDMVRVRSEQLPDAIRRELDPEPGTAVGRVLEASDVSLVDLEWSVDYASGAVMDGVLPKRRSDLLRLPSDALEKIGRDEYVARRTR</sequence>
<proteinExistence type="predicted"/>
<organism evidence="1 2">
    <name type="scientific">Natronococcus jeotgali DSM 18795</name>
    <dbReference type="NCBI Taxonomy" id="1227498"/>
    <lineage>
        <taxon>Archaea</taxon>
        <taxon>Methanobacteriati</taxon>
        <taxon>Methanobacteriota</taxon>
        <taxon>Stenosarchaea group</taxon>
        <taxon>Halobacteria</taxon>
        <taxon>Halobacteriales</taxon>
        <taxon>Natrialbaceae</taxon>
        <taxon>Natronococcus</taxon>
    </lineage>
</organism>
<keyword evidence="2" id="KW-1185">Reference proteome</keyword>
<name>L9X8A8_9EURY</name>
<evidence type="ECO:0000313" key="1">
    <source>
        <dbReference type="EMBL" id="ELY57842.1"/>
    </source>
</evidence>
<accession>L9X8A8</accession>
<dbReference type="OrthoDB" id="196014at2157"/>
<dbReference type="Proteomes" id="UP000011531">
    <property type="component" value="Unassembled WGS sequence"/>
</dbReference>
<dbReference type="RefSeq" id="WP_008424082.1">
    <property type="nucleotide sequence ID" value="NZ_AOIA01000116.1"/>
</dbReference>
<dbReference type="AlphaFoldDB" id="L9X8A8"/>
<reference evidence="1 2" key="1">
    <citation type="journal article" date="2014" name="PLoS Genet.">
        <title>Phylogenetically driven sequencing of extremely halophilic archaea reveals strategies for static and dynamic osmo-response.</title>
        <authorList>
            <person name="Becker E.A."/>
            <person name="Seitzer P.M."/>
            <person name="Tritt A."/>
            <person name="Larsen D."/>
            <person name="Krusor M."/>
            <person name="Yao A.I."/>
            <person name="Wu D."/>
            <person name="Madern D."/>
            <person name="Eisen J.A."/>
            <person name="Darling A.E."/>
            <person name="Facciotti M.T."/>
        </authorList>
    </citation>
    <scope>NUCLEOTIDE SEQUENCE [LARGE SCALE GENOMIC DNA]</scope>
    <source>
        <strain evidence="1 2">DSM 18795</strain>
    </source>
</reference>
<gene>
    <name evidence="1" type="ORF">C492_13009</name>
</gene>
<comment type="caution">
    <text evidence="1">The sequence shown here is derived from an EMBL/GenBank/DDBJ whole genome shotgun (WGS) entry which is preliminary data.</text>
</comment>